<accession>A0A1F4S162</accession>
<dbReference type="AlphaFoldDB" id="A0A1F4S162"/>
<reference evidence="1 2" key="1">
    <citation type="journal article" date="2016" name="Nat. Commun.">
        <title>Thousands of microbial genomes shed light on interconnected biogeochemical processes in an aquifer system.</title>
        <authorList>
            <person name="Anantharaman K."/>
            <person name="Brown C.T."/>
            <person name="Hug L.A."/>
            <person name="Sharon I."/>
            <person name="Castelle C.J."/>
            <person name="Probst A.J."/>
            <person name="Thomas B.C."/>
            <person name="Singh A."/>
            <person name="Wilkins M.J."/>
            <person name="Karaoz U."/>
            <person name="Brodie E.L."/>
            <person name="Williams K.H."/>
            <person name="Hubbard S.S."/>
            <person name="Banfield J.F."/>
        </authorList>
    </citation>
    <scope>NUCLEOTIDE SEQUENCE [LARGE SCALE GENOMIC DNA]</scope>
</reference>
<organism evidence="1 2">
    <name type="scientific">candidate division WOR-1 bacterium RIFOXYB2_FULL_36_35</name>
    <dbReference type="NCBI Taxonomy" id="1802578"/>
    <lineage>
        <taxon>Bacteria</taxon>
        <taxon>Bacillati</taxon>
        <taxon>Saganbacteria</taxon>
    </lineage>
</organism>
<comment type="caution">
    <text evidence="1">The sequence shown here is derived from an EMBL/GenBank/DDBJ whole genome shotgun (WGS) entry which is preliminary data.</text>
</comment>
<dbReference type="Proteomes" id="UP000177905">
    <property type="component" value="Unassembled WGS sequence"/>
</dbReference>
<dbReference type="EMBL" id="MEUA01000040">
    <property type="protein sequence ID" value="OGC14171.1"/>
    <property type="molecule type" value="Genomic_DNA"/>
</dbReference>
<name>A0A1F4S162_UNCSA</name>
<gene>
    <name evidence="1" type="ORF">A2290_00650</name>
</gene>
<evidence type="ECO:0000313" key="1">
    <source>
        <dbReference type="EMBL" id="OGC14171.1"/>
    </source>
</evidence>
<sequence>MRVLSSGKPTDCSSLLRVPRKTINIHVAFTSDVPMEFRNGINRLFQSMKIMEAIIALKVEEVTILTVRNLPHDKGGLIGVTPIEIGVGNDIKHLDTIADKSVISFLLYVYEDFFEIHESKQQEVIMLHEFGHIREKMEFPDDLDLAKFKTHNREDLVFCVIDSFLAALTDCRLFYRQISLWGQRESVLLDISYNRHDYEGYFTEKDKIIDDFAGITEIIHLALMLVIPFCKSSDFESHKNSFIAFSKRLSFSDVAVRIGLEFAEKHGINFLTTGFFDLKLFFEDFVTVMRGFADLE</sequence>
<evidence type="ECO:0000313" key="2">
    <source>
        <dbReference type="Proteomes" id="UP000177905"/>
    </source>
</evidence>
<protein>
    <submittedName>
        <fullName evidence="1">Uncharacterized protein</fullName>
    </submittedName>
</protein>
<proteinExistence type="predicted"/>